<name>A0A930YCK0_9ACTN</name>
<evidence type="ECO:0000313" key="3">
    <source>
        <dbReference type="Proteomes" id="UP000656804"/>
    </source>
</evidence>
<accession>A0A930YCK0</accession>
<dbReference type="Gene3D" id="1.10.287.1060">
    <property type="entry name" value="ESAT-6-like"/>
    <property type="match status" value="1"/>
</dbReference>
<keyword evidence="3" id="KW-1185">Reference proteome</keyword>
<proteinExistence type="predicted"/>
<organism evidence="2 3">
    <name type="scientific">Nocardioides acrostichi</name>
    <dbReference type="NCBI Taxonomy" id="2784339"/>
    <lineage>
        <taxon>Bacteria</taxon>
        <taxon>Bacillati</taxon>
        <taxon>Actinomycetota</taxon>
        <taxon>Actinomycetes</taxon>
        <taxon>Propionibacteriales</taxon>
        <taxon>Nocardioidaceae</taxon>
        <taxon>Nocardioides</taxon>
    </lineage>
</organism>
<evidence type="ECO:0000259" key="1">
    <source>
        <dbReference type="Pfam" id="PF25547"/>
    </source>
</evidence>
<dbReference type="Proteomes" id="UP000656804">
    <property type="component" value="Unassembled WGS sequence"/>
</dbReference>
<dbReference type="Pfam" id="PF25547">
    <property type="entry name" value="WXG100_2"/>
    <property type="match status" value="1"/>
</dbReference>
<dbReference type="RefSeq" id="WP_194502743.1">
    <property type="nucleotide sequence ID" value="NZ_JADIVZ010000002.1"/>
</dbReference>
<gene>
    <name evidence="2" type="ORF">ISG29_07555</name>
</gene>
<feature type="domain" description="Outer membrane channel protein CpnT-like N-terminal" evidence="1">
    <location>
        <begin position="7"/>
        <end position="132"/>
    </location>
</feature>
<comment type="caution">
    <text evidence="2">The sequence shown here is derived from an EMBL/GenBank/DDBJ whole genome shotgun (WGS) entry which is preliminary data.</text>
</comment>
<dbReference type="InterPro" id="IPR057746">
    <property type="entry name" value="CpnT-like_N"/>
</dbReference>
<dbReference type="EMBL" id="JADIVZ010000002">
    <property type="protein sequence ID" value="MBF4161544.1"/>
    <property type="molecule type" value="Genomic_DNA"/>
</dbReference>
<evidence type="ECO:0000313" key="2">
    <source>
        <dbReference type="EMBL" id="MBF4161544.1"/>
    </source>
</evidence>
<sequence>MAFGLPGWPGGDPEGIRETARAWDALADDISQAVDAADKVIVAELEQQKGAAKNGFVKIWDTYAENQRTGAENARTIAENLRTVAEKIDEAHTKYEHIMEGLAAAAAVGIVVGIFTFGIGDAVADTAAIGAAATAIASLLEELGVTIAAESIAGVMGSAVGGAWLSLEFSVSLQEGAHVGEGKGLTVTDLNYEELGVATLTGGIFGGAMDVAELLELGIPARALLGGGVMGAGDIAGSEISGEGMPSINELLVAALLGGGGGALEGALGREASAIKQAEAQIAGDRKLAIDFAALYKDDPESLAALRDDPYQSQHIRDLAGKYQQLFDSDPTILIDMPNLAQVLSRDPQAVNRVLAADQQLTQVAHDLNLPPGITRKIWRELAQTPRQATVTYDGVQDFVKDWLKHHHELSEELERELEAAG</sequence>
<protein>
    <recommendedName>
        <fullName evidence="1">Outer membrane channel protein CpnT-like N-terminal domain-containing protein</fullName>
    </recommendedName>
</protein>
<dbReference type="AlphaFoldDB" id="A0A930YCK0"/>
<reference evidence="2" key="1">
    <citation type="submission" date="2020-11" db="EMBL/GenBank/DDBJ databases">
        <title>Nocardioides sp. CBS4Y-1, whole genome shotgun sequence.</title>
        <authorList>
            <person name="Tuo L."/>
        </authorList>
    </citation>
    <scope>NUCLEOTIDE SEQUENCE</scope>
    <source>
        <strain evidence="2">CBS4Y-1</strain>
    </source>
</reference>